<dbReference type="RefSeq" id="WP_149425892.1">
    <property type="nucleotide sequence ID" value="NZ_CP022579.1"/>
</dbReference>
<gene>
    <name evidence="2" type="ORF">OTERR_23410</name>
</gene>
<reference evidence="2 3" key="1">
    <citation type="submission" date="2017-07" db="EMBL/GenBank/DDBJ databases">
        <title>Complete genome sequence of Oryzomicrobium terrae TPP412.</title>
        <authorList>
            <person name="Chiu L.-W."/>
            <person name="Lo K.-J."/>
            <person name="Tsai Y.-M."/>
            <person name="Lin S.-S."/>
            <person name="Kuo C.-H."/>
            <person name="Liu C.-T."/>
        </authorList>
    </citation>
    <scope>NUCLEOTIDE SEQUENCE [LARGE SCALE GENOMIC DNA]</scope>
    <source>
        <strain evidence="2 3">TPP412</strain>
    </source>
</reference>
<organism evidence="2 3">
    <name type="scientific">Oryzomicrobium terrae</name>
    <dbReference type="NCBI Taxonomy" id="1735038"/>
    <lineage>
        <taxon>Bacteria</taxon>
        <taxon>Pseudomonadati</taxon>
        <taxon>Pseudomonadota</taxon>
        <taxon>Betaproteobacteria</taxon>
        <taxon>Rhodocyclales</taxon>
        <taxon>Rhodocyclaceae</taxon>
        <taxon>Oryzomicrobium</taxon>
    </lineage>
</organism>
<protein>
    <submittedName>
        <fullName evidence="2">Uncharacterized protein</fullName>
    </submittedName>
</protein>
<proteinExistence type="predicted"/>
<keyword evidence="3" id="KW-1185">Reference proteome</keyword>
<feature type="compositionally biased region" description="Basic residues" evidence="1">
    <location>
        <begin position="50"/>
        <end position="59"/>
    </location>
</feature>
<feature type="region of interest" description="Disordered" evidence="1">
    <location>
        <begin position="46"/>
        <end position="65"/>
    </location>
</feature>
<evidence type="ECO:0000256" key="1">
    <source>
        <dbReference type="SAM" id="MobiDB-lite"/>
    </source>
</evidence>
<evidence type="ECO:0000313" key="2">
    <source>
        <dbReference type="EMBL" id="QEL65817.1"/>
    </source>
</evidence>
<name>A0A5C1ECD5_9RHOO</name>
<evidence type="ECO:0000313" key="3">
    <source>
        <dbReference type="Proteomes" id="UP000323671"/>
    </source>
</evidence>
<sequence>MSHTSPANHRGASPALPLWTRLTRDLGDFLGRLLFPVAPPALRPVTIHSQRQHRQRRPFVTHGEW</sequence>
<dbReference type="KEGG" id="otr:OTERR_23410"/>
<dbReference type="EMBL" id="CP022579">
    <property type="protein sequence ID" value="QEL65817.1"/>
    <property type="molecule type" value="Genomic_DNA"/>
</dbReference>
<dbReference type="AlphaFoldDB" id="A0A5C1ECD5"/>
<accession>A0A5C1ECD5</accession>
<dbReference type="Proteomes" id="UP000323671">
    <property type="component" value="Chromosome"/>
</dbReference>